<feature type="transmembrane region" description="Helical" evidence="1">
    <location>
        <begin position="86"/>
        <end position="103"/>
    </location>
</feature>
<evidence type="ECO:0000313" key="3">
    <source>
        <dbReference type="Proteomes" id="UP000765338"/>
    </source>
</evidence>
<feature type="transmembrane region" description="Helical" evidence="1">
    <location>
        <begin position="162"/>
        <end position="178"/>
    </location>
</feature>
<evidence type="ECO:0000256" key="1">
    <source>
        <dbReference type="SAM" id="Phobius"/>
    </source>
</evidence>
<keyword evidence="1" id="KW-0472">Membrane</keyword>
<name>A0ABR5ZU44_9PROT</name>
<reference evidence="2 3" key="1">
    <citation type="submission" date="2017-10" db="EMBL/GenBank/DDBJ databases">
        <authorList>
            <person name="Jakob F."/>
        </authorList>
    </citation>
    <scope>NUCLEOTIDE SEQUENCE [LARGE SCALE GENOMIC DNA]</scope>
    <source>
        <strain evidence="2 3">TMW 2.1889</strain>
    </source>
</reference>
<keyword evidence="3" id="KW-1185">Reference proteome</keyword>
<sequence>MAILTRAMVFGNPFIFADEEFYMFVGGRMLHGELPFVDVWDRKPIGIFLLYEVFHLFGPWRVWAYQTFALLSAWATSILCLKVARFIAPAGGALLAGFLYLVWTANSQGCGGQTPIFYNLLTVWAILLITRFLARQTRLSLFQTGAGVMALFGLALQIKTSVVFEGVYVGLYLMWLTYRQDRDLMKVVPYALAWCGIALVPTVAAMLFYVLAGHFQEWWFANAISIFLKKPSPVASLHQWLHTVYWGLVMLGILLITTILRLIFRKQTADCQTLSRFLGGWAWTAFAGFAIFNTFTKHYSLPLYPAFFIFAAPLWTSRLSRLWLVLLLVWGGIRAYDAEKRLHKASNLTTLKKVLPVFSAQPGCIYNYDTPDTFTDSLPYCHLTRFPFSGHLGTDTEKHALGIDPVQEIKAILARKPLYILISADDSDRNPYINHDTFNVLIKEIRQHYEAIYGVVQRYAFNGVIIYKRVR</sequence>
<feature type="transmembrane region" description="Helical" evidence="1">
    <location>
        <begin position="115"/>
        <end position="134"/>
    </location>
</feature>
<keyword evidence="1" id="KW-1133">Transmembrane helix</keyword>
<dbReference type="RefSeq" id="WP_182041332.1">
    <property type="nucleotide sequence ID" value="NZ_PDLY01000004.1"/>
</dbReference>
<keyword evidence="1" id="KW-0812">Transmembrane</keyword>
<feature type="transmembrane region" description="Helical" evidence="1">
    <location>
        <begin position="276"/>
        <end position="295"/>
    </location>
</feature>
<protein>
    <recommendedName>
        <fullName evidence="4">Glycosyltransferase RgtA/B/C/D-like domain-containing protein</fullName>
    </recommendedName>
</protein>
<feature type="transmembrane region" description="Helical" evidence="1">
    <location>
        <begin position="307"/>
        <end position="333"/>
    </location>
</feature>
<evidence type="ECO:0000313" key="2">
    <source>
        <dbReference type="EMBL" id="MBA5727767.1"/>
    </source>
</evidence>
<evidence type="ECO:0008006" key="4">
    <source>
        <dbReference type="Google" id="ProtNLM"/>
    </source>
</evidence>
<dbReference type="Proteomes" id="UP000765338">
    <property type="component" value="Unassembled WGS sequence"/>
</dbReference>
<dbReference type="EMBL" id="PDLY01000004">
    <property type="protein sequence ID" value="MBA5727767.1"/>
    <property type="molecule type" value="Genomic_DNA"/>
</dbReference>
<organism evidence="2 3">
    <name type="scientific">Bombella mellum</name>
    <dbReference type="NCBI Taxonomy" id="2039288"/>
    <lineage>
        <taxon>Bacteria</taxon>
        <taxon>Pseudomonadati</taxon>
        <taxon>Pseudomonadota</taxon>
        <taxon>Alphaproteobacteria</taxon>
        <taxon>Acetobacterales</taxon>
        <taxon>Acetobacteraceae</taxon>
        <taxon>Bombella</taxon>
    </lineage>
</organism>
<gene>
    <name evidence="2" type="ORF">CPA56_07205</name>
</gene>
<proteinExistence type="predicted"/>
<feature type="transmembrane region" description="Helical" evidence="1">
    <location>
        <begin position="244"/>
        <end position="264"/>
    </location>
</feature>
<accession>A0ABR5ZU44</accession>
<feature type="transmembrane region" description="Helical" evidence="1">
    <location>
        <begin position="139"/>
        <end position="156"/>
    </location>
</feature>
<feature type="transmembrane region" description="Helical" evidence="1">
    <location>
        <begin position="190"/>
        <end position="212"/>
    </location>
</feature>
<comment type="caution">
    <text evidence="2">The sequence shown here is derived from an EMBL/GenBank/DDBJ whole genome shotgun (WGS) entry which is preliminary data.</text>
</comment>